<evidence type="ECO:0000256" key="5">
    <source>
        <dbReference type="ARBA" id="ARBA00022821"/>
    </source>
</evidence>
<feature type="signal peptide" evidence="7">
    <location>
        <begin position="1"/>
        <end position="18"/>
    </location>
</feature>
<feature type="domain" description="Disease resistance R13L4/SHOC-2-like LRR" evidence="11">
    <location>
        <begin position="603"/>
        <end position="883"/>
    </location>
</feature>
<dbReference type="InterPro" id="IPR027417">
    <property type="entry name" value="P-loop_NTPase"/>
</dbReference>
<proteinExistence type="inferred from homology"/>
<dbReference type="Pfam" id="PF18052">
    <property type="entry name" value="Rx_N"/>
    <property type="match status" value="1"/>
</dbReference>
<dbReference type="AlphaFoldDB" id="A0AAQ3KHJ0"/>
<dbReference type="GO" id="GO:0006952">
    <property type="term" value="P:defense response"/>
    <property type="evidence" value="ECO:0007669"/>
    <property type="project" value="UniProtKB-KW"/>
</dbReference>
<dbReference type="Pfam" id="PF00931">
    <property type="entry name" value="NB-ARC"/>
    <property type="match status" value="1"/>
</dbReference>
<dbReference type="Gene3D" id="1.10.10.10">
    <property type="entry name" value="Winged helix-like DNA-binding domain superfamily/Winged helix DNA-binding domain"/>
    <property type="match status" value="1"/>
</dbReference>
<dbReference type="PANTHER" id="PTHR36766">
    <property type="entry name" value="PLANT BROAD-SPECTRUM MILDEW RESISTANCE PROTEIN RPW8"/>
    <property type="match status" value="1"/>
</dbReference>
<evidence type="ECO:0000256" key="4">
    <source>
        <dbReference type="ARBA" id="ARBA00022741"/>
    </source>
</evidence>
<evidence type="ECO:0000259" key="10">
    <source>
        <dbReference type="Pfam" id="PF23559"/>
    </source>
</evidence>
<evidence type="ECO:0000256" key="6">
    <source>
        <dbReference type="ARBA" id="ARBA00022840"/>
    </source>
</evidence>
<dbReference type="Gene3D" id="1.10.8.430">
    <property type="entry name" value="Helical domain of apoptotic protease-activating factors"/>
    <property type="match status" value="1"/>
</dbReference>
<name>A0AAQ3KHJ0_9LILI</name>
<dbReference type="GO" id="GO:0005524">
    <property type="term" value="F:ATP binding"/>
    <property type="evidence" value="ECO:0007669"/>
    <property type="project" value="UniProtKB-KW"/>
</dbReference>
<evidence type="ECO:0000313" key="12">
    <source>
        <dbReference type="EMBL" id="WOL08742.1"/>
    </source>
</evidence>
<dbReference type="Gene3D" id="3.40.50.300">
    <property type="entry name" value="P-loop containing nucleotide triphosphate hydrolases"/>
    <property type="match status" value="1"/>
</dbReference>
<keyword evidence="13" id="KW-1185">Reference proteome</keyword>
<dbReference type="Gene3D" id="3.80.10.10">
    <property type="entry name" value="Ribonuclease Inhibitor"/>
    <property type="match status" value="3"/>
</dbReference>
<evidence type="ECO:0000256" key="7">
    <source>
        <dbReference type="SAM" id="SignalP"/>
    </source>
</evidence>
<dbReference type="SUPFAM" id="SSF52058">
    <property type="entry name" value="L domain-like"/>
    <property type="match status" value="1"/>
</dbReference>
<dbReference type="InterPro" id="IPR042197">
    <property type="entry name" value="Apaf_helical"/>
</dbReference>
<gene>
    <name evidence="12" type="ORF">Cni_G17495</name>
</gene>
<feature type="chain" id="PRO_5042830463" evidence="7">
    <location>
        <begin position="19"/>
        <end position="1070"/>
    </location>
</feature>
<evidence type="ECO:0000259" key="11">
    <source>
        <dbReference type="Pfam" id="PF23598"/>
    </source>
</evidence>
<dbReference type="InterPro" id="IPR002182">
    <property type="entry name" value="NB-ARC"/>
</dbReference>
<keyword evidence="2" id="KW-0433">Leucine-rich repeat</keyword>
<dbReference type="Proteomes" id="UP001327560">
    <property type="component" value="Chromosome 5"/>
</dbReference>
<evidence type="ECO:0000256" key="1">
    <source>
        <dbReference type="ARBA" id="ARBA00008894"/>
    </source>
</evidence>
<dbReference type="PRINTS" id="PR00364">
    <property type="entry name" value="DISEASERSIST"/>
</dbReference>
<dbReference type="InterPro" id="IPR032675">
    <property type="entry name" value="LRR_dom_sf"/>
</dbReference>
<comment type="similarity">
    <text evidence="1">Belongs to the disease resistance NB-LRR family.</text>
</comment>
<dbReference type="EMBL" id="CP136894">
    <property type="protein sequence ID" value="WOL08742.1"/>
    <property type="molecule type" value="Genomic_DNA"/>
</dbReference>
<dbReference type="GO" id="GO:0051707">
    <property type="term" value="P:response to other organism"/>
    <property type="evidence" value="ECO:0007669"/>
    <property type="project" value="UniProtKB-ARBA"/>
</dbReference>
<dbReference type="PANTHER" id="PTHR36766:SF40">
    <property type="entry name" value="DISEASE RESISTANCE PROTEIN RGA3"/>
    <property type="match status" value="1"/>
</dbReference>
<feature type="domain" description="Disease resistance N-terminal" evidence="9">
    <location>
        <begin position="14"/>
        <end position="102"/>
    </location>
</feature>
<dbReference type="SUPFAM" id="SSF52540">
    <property type="entry name" value="P-loop containing nucleoside triphosphate hydrolases"/>
    <property type="match status" value="1"/>
</dbReference>
<dbReference type="InterPro" id="IPR058922">
    <property type="entry name" value="WHD_DRP"/>
</dbReference>
<evidence type="ECO:0000256" key="3">
    <source>
        <dbReference type="ARBA" id="ARBA00022737"/>
    </source>
</evidence>
<dbReference type="InterPro" id="IPR055414">
    <property type="entry name" value="LRR_R13L4/SHOC2-like"/>
</dbReference>
<dbReference type="InterPro" id="IPR041118">
    <property type="entry name" value="Rx_N"/>
</dbReference>
<keyword evidence="5" id="KW-0611">Plant defense</keyword>
<dbReference type="Pfam" id="PF23598">
    <property type="entry name" value="LRR_14"/>
    <property type="match status" value="1"/>
</dbReference>
<evidence type="ECO:0000256" key="2">
    <source>
        <dbReference type="ARBA" id="ARBA00022614"/>
    </source>
</evidence>
<keyword evidence="6" id="KW-0067">ATP-binding</keyword>
<protein>
    <submittedName>
        <fullName evidence="12">Disease resistance RPP13-like protein 1</fullName>
    </submittedName>
</protein>
<sequence>MKTMAAGMLPSLIKWAFGQLSTMTSFQPSSPNLPEQELSSLLKTMLKIQADLAEHAEQRDIRAESVKLRLTELKHLAYDAQDVFEEYEQEVLRAKVESRSATRRNDSQKGKLLEVSDQSFTHIPVPYYLVDKAREIIARYDAITSDWKALHLGEYGKRKREQPFTRQQTSSFVDESQIFGREEEKEKVIELLLANDDVGGSRGSISAIPVVGMGGIGKTALAQLVYNDPRVRRSFDLMGWICVSEGFDVEVLTRQILESFSERKVENIELDALRSKLQNELQEQKFLLVLDDIWNEDQSLWELLILPLLSARVGKIIVTTRSESIATLVKTVVDPVNLGILSFDNCWELFKKIALEGLDRSVQEKLVEIGRKIVEKCKGLPLAVKVLGHALRYEDDVLSWREILQSELWDLDEGISRILPALKLSYDCMPTELKRCFQYLSLFPKDAVLAKQIIVHLWKSQGLLRPSKSKEAEEVGSDCIQSLVQRSILQVCQSNQQDEDEKPFHSFLVKKEDETYIMHDLVNDLAQFVASDECLRVAANRKFQKDKVFKLKHIRHLSLVYTNKVEQIDLKSLQELKFLRTLIIESAKVLKWEDQLGVPSDLFSNLRYIRALDLSYTNINVLPDSVGNLKLLHYLSIKGNPIESLPQSICSLYNLQAMNVDGTQIKELPRGIGNLLNLHLLMVDPLVNLPRGIGQLTNLQTLESFRLGKSSSHCEIGELNGLQNLRGYLSIYNLPYVDKSYISRSETPLKTKNRLHTLVLSWDTNDYDDDDDGDDGMAEQLLERLRPHANLKELKVEFYTGVRLASWVGDASFCKLVHVALCNCWECSILPTLSKLPSLQTLTLVGMNGIEHIGREFCAGDGAAKGFPSLKTLQLSSMCGLTVWDGVEFGDFPSLLDLNISECPLMVSFPRCLLFSLKALRLNDLGSCSLDGGLTDAMVHRLSFDSSCGENPPRLEKLEIYDCRELRYVVGLTKLTSLRCLTIDQCPRLQIPQTERLPSTLKTLSITNSPLAEHWNQEQKMALELEWKENNFLGKRGKGTSESSIKKNAVTEPRGIHPWMHVRGRKWSWS</sequence>
<dbReference type="FunFam" id="3.40.50.300:FF:001091">
    <property type="entry name" value="Probable disease resistance protein At1g61300"/>
    <property type="match status" value="1"/>
</dbReference>
<evidence type="ECO:0000313" key="13">
    <source>
        <dbReference type="Proteomes" id="UP001327560"/>
    </source>
</evidence>
<keyword evidence="7" id="KW-0732">Signal</keyword>
<dbReference type="Gene3D" id="1.20.5.4130">
    <property type="match status" value="1"/>
</dbReference>
<evidence type="ECO:0000259" key="9">
    <source>
        <dbReference type="Pfam" id="PF18052"/>
    </source>
</evidence>
<dbReference type="GO" id="GO:0043531">
    <property type="term" value="F:ADP binding"/>
    <property type="evidence" value="ECO:0007669"/>
    <property type="project" value="InterPro"/>
</dbReference>
<feature type="domain" description="NB-ARC" evidence="8">
    <location>
        <begin position="182"/>
        <end position="356"/>
    </location>
</feature>
<dbReference type="Pfam" id="PF23559">
    <property type="entry name" value="WHD_DRP"/>
    <property type="match status" value="1"/>
</dbReference>
<feature type="domain" description="Disease resistance protein winged helix" evidence="10">
    <location>
        <begin position="442"/>
        <end position="526"/>
    </location>
</feature>
<evidence type="ECO:0000259" key="8">
    <source>
        <dbReference type="Pfam" id="PF00931"/>
    </source>
</evidence>
<keyword evidence="4" id="KW-0547">Nucleotide-binding</keyword>
<reference evidence="12 13" key="1">
    <citation type="submission" date="2023-10" db="EMBL/GenBank/DDBJ databases">
        <title>Chromosome-scale genome assembly provides insights into flower coloration mechanisms of Canna indica.</title>
        <authorList>
            <person name="Li C."/>
        </authorList>
    </citation>
    <scope>NUCLEOTIDE SEQUENCE [LARGE SCALE GENOMIC DNA]</scope>
    <source>
        <tissue evidence="12">Flower</tissue>
    </source>
</reference>
<organism evidence="12 13">
    <name type="scientific">Canna indica</name>
    <name type="common">Indian-shot</name>
    <dbReference type="NCBI Taxonomy" id="4628"/>
    <lineage>
        <taxon>Eukaryota</taxon>
        <taxon>Viridiplantae</taxon>
        <taxon>Streptophyta</taxon>
        <taxon>Embryophyta</taxon>
        <taxon>Tracheophyta</taxon>
        <taxon>Spermatophyta</taxon>
        <taxon>Magnoliopsida</taxon>
        <taxon>Liliopsida</taxon>
        <taxon>Zingiberales</taxon>
        <taxon>Cannaceae</taxon>
        <taxon>Canna</taxon>
    </lineage>
</organism>
<accession>A0AAQ3KHJ0</accession>
<keyword evidence="3" id="KW-0677">Repeat</keyword>
<dbReference type="InterPro" id="IPR036388">
    <property type="entry name" value="WH-like_DNA-bd_sf"/>
</dbReference>